<comment type="caution">
    <text evidence="2">The sequence shown here is derived from an EMBL/GenBank/DDBJ whole genome shotgun (WGS) entry which is preliminary data.</text>
</comment>
<keyword evidence="3" id="KW-1185">Reference proteome</keyword>
<gene>
    <name evidence="2" type="ORF">ACFOD3_11345</name>
</gene>
<dbReference type="RefSeq" id="WP_216836584.1">
    <property type="nucleotide sequence ID" value="NZ_JAFNJS010000003.1"/>
</dbReference>
<dbReference type="PROSITE" id="PS51257">
    <property type="entry name" value="PROKAR_LIPOPROTEIN"/>
    <property type="match status" value="1"/>
</dbReference>
<evidence type="ECO:0000313" key="3">
    <source>
        <dbReference type="Proteomes" id="UP001595420"/>
    </source>
</evidence>
<feature type="chain" id="PRO_5046437722" evidence="1">
    <location>
        <begin position="30"/>
        <end position="194"/>
    </location>
</feature>
<organism evidence="2 3">
    <name type="scientific">Falsiroseomonas tokyonensis</name>
    <dbReference type="NCBI Taxonomy" id="430521"/>
    <lineage>
        <taxon>Bacteria</taxon>
        <taxon>Pseudomonadati</taxon>
        <taxon>Pseudomonadota</taxon>
        <taxon>Alphaproteobacteria</taxon>
        <taxon>Acetobacterales</taxon>
        <taxon>Roseomonadaceae</taxon>
        <taxon>Falsiroseomonas</taxon>
    </lineage>
</organism>
<evidence type="ECO:0000256" key="1">
    <source>
        <dbReference type="SAM" id="SignalP"/>
    </source>
</evidence>
<protein>
    <submittedName>
        <fullName evidence="2">Uncharacterized protein</fullName>
    </submittedName>
</protein>
<keyword evidence="1" id="KW-0732">Signal</keyword>
<sequence>MARFGMASGKRGRLAARSGLLLAGLALLAACGGDGGASTAGQAPCPRIVILAEGADLTRFRGNASGDLTAMTADARIAGFDATCDYGGRNRSRLDVRVTPRFEVERGPAAEGRTVDLPWFVALTDAADSAVLDRQGFTSRVAYAPNVVRTAVQGQTARLTMPLGEGRRAADYTVRISLQLTPEELALNRARGPR</sequence>
<feature type="signal peptide" evidence="1">
    <location>
        <begin position="1"/>
        <end position="29"/>
    </location>
</feature>
<reference evidence="3" key="1">
    <citation type="journal article" date="2019" name="Int. J. Syst. Evol. Microbiol.">
        <title>The Global Catalogue of Microorganisms (GCM) 10K type strain sequencing project: providing services to taxonomists for standard genome sequencing and annotation.</title>
        <authorList>
            <consortium name="The Broad Institute Genomics Platform"/>
            <consortium name="The Broad Institute Genome Sequencing Center for Infectious Disease"/>
            <person name="Wu L."/>
            <person name="Ma J."/>
        </authorList>
    </citation>
    <scope>NUCLEOTIDE SEQUENCE [LARGE SCALE GENOMIC DNA]</scope>
    <source>
        <strain evidence="3">CGMCC 1.16855</strain>
    </source>
</reference>
<proteinExistence type="predicted"/>
<evidence type="ECO:0000313" key="2">
    <source>
        <dbReference type="EMBL" id="MFC3000491.1"/>
    </source>
</evidence>
<name>A0ABV7BS10_9PROT</name>
<dbReference type="EMBL" id="JBHRSB010000003">
    <property type="protein sequence ID" value="MFC3000491.1"/>
    <property type="molecule type" value="Genomic_DNA"/>
</dbReference>
<accession>A0ABV7BS10</accession>
<dbReference type="Proteomes" id="UP001595420">
    <property type="component" value="Unassembled WGS sequence"/>
</dbReference>